<dbReference type="EMBL" id="AQOB01000004">
    <property type="protein sequence ID" value="EOQ37901.1"/>
    <property type="molecule type" value="Genomic_DNA"/>
</dbReference>
<keyword evidence="2" id="KW-1185">Reference proteome</keyword>
<protein>
    <submittedName>
        <fullName evidence="1">Uncharacterized protein</fullName>
    </submittedName>
</protein>
<name>R8W036_9FIRM</name>
<dbReference type="HOGENOM" id="CLU_3363905_0_0_9"/>
<reference evidence="1 2" key="1">
    <citation type="submission" date="2013-01" db="EMBL/GenBank/DDBJ databases">
        <title>The Genome Sequence of Butyricicoccus pullicaecorum 1.2.</title>
        <authorList>
            <consortium name="The Broad Institute Genome Sequencing Platform"/>
            <person name="Earl A."/>
            <person name="Ward D."/>
            <person name="Feldgarden M."/>
            <person name="Gevers D."/>
            <person name="Van Immerseel F."/>
            <person name="Eeckhaut V."/>
            <person name="Walker B."/>
            <person name="Young S.K."/>
            <person name="Zeng Q."/>
            <person name="Gargeya S."/>
            <person name="Fitzgerald M."/>
            <person name="Haas B."/>
            <person name="Abouelleil A."/>
            <person name="Alvarado L."/>
            <person name="Arachchi H.M."/>
            <person name="Berlin A.M."/>
            <person name="Chapman S.B."/>
            <person name="Dewar J."/>
            <person name="Goldberg J."/>
            <person name="Griggs A."/>
            <person name="Gujja S."/>
            <person name="Hansen M."/>
            <person name="Howarth C."/>
            <person name="Imamovic A."/>
            <person name="Larimer J."/>
            <person name="McCowan C."/>
            <person name="Murphy C."/>
            <person name="Neiman D."/>
            <person name="Pearson M."/>
            <person name="Priest M."/>
            <person name="Roberts A."/>
            <person name="Saif S."/>
            <person name="Shea T."/>
            <person name="Sisk P."/>
            <person name="Sykes S."/>
            <person name="Wortman J."/>
            <person name="Nusbaum C."/>
            <person name="Birren B."/>
        </authorList>
    </citation>
    <scope>NUCLEOTIDE SEQUENCE [LARGE SCALE GENOMIC DNA]</scope>
    <source>
        <strain evidence="1 2">1.2</strain>
    </source>
</reference>
<gene>
    <name evidence="1" type="ORF">HMPREF1526_00925</name>
</gene>
<sequence>MKFREFFDGLVDLQMQQYGHSVLRSGQQRDNRKHR</sequence>
<dbReference type="Proteomes" id="UP000013981">
    <property type="component" value="Unassembled WGS sequence"/>
</dbReference>
<accession>R8W036</accession>
<evidence type="ECO:0000313" key="1">
    <source>
        <dbReference type="EMBL" id="EOQ37901.1"/>
    </source>
</evidence>
<evidence type="ECO:0000313" key="2">
    <source>
        <dbReference type="Proteomes" id="UP000013981"/>
    </source>
</evidence>
<proteinExistence type="predicted"/>
<comment type="caution">
    <text evidence="1">The sequence shown here is derived from an EMBL/GenBank/DDBJ whole genome shotgun (WGS) entry which is preliminary data.</text>
</comment>
<organism evidence="1 2">
    <name type="scientific">Butyricicoccus pullicaecorum 1.2</name>
    <dbReference type="NCBI Taxonomy" id="1203606"/>
    <lineage>
        <taxon>Bacteria</taxon>
        <taxon>Bacillati</taxon>
        <taxon>Bacillota</taxon>
        <taxon>Clostridia</taxon>
        <taxon>Eubacteriales</taxon>
        <taxon>Butyricicoccaceae</taxon>
        <taxon>Butyricicoccus</taxon>
    </lineage>
</organism>
<dbReference type="AlphaFoldDB" id="R8W036"/>